<feature type="chain" id="PRO_5037267265" evidence="1">
    <location>
        <begin position="20"/>
        <end position="278"/>
    </location>
</feature>
<evidence type="ECO:0000313" key="2">
    <source>
        <dbReference type="EMBL" id="MBL6445063.1"/>
    </source>
</evidence>
<evidence type="ECO:0000313" key="3">
    <source>
        <dbReference type="Proteomes" id="UP000614216"/>
    </source>
</evidence>
<dbReference type="AlphaFoldDB" id="A0A937FU92"/>
<keyword evidence="1" id="KW-0732">Signal</keyword>
<reference evidence="2" key="1">
    <citation type="submission" date="2021-01" db="EMBL/GenBank/DDBJ databases">
        <title>Fulvivirga kasyanovii gen. nov., sp nov., a novel member of the phylum Bacteroidetes isolated from seawater in a mussel farm.</title>
        <authorList>
            <person name="Zhao L.-H."/>
            <person name="Wang Z.-J."/>
        </authorList>
    </citation>
    <scope>NUCLEOTIDE SEQUENCE</scope>
    <source>
        <strain evidence="2">29W222</strain>
    </source>
</reference>
<dbReference type="Proteomes" id="UP000614216">
    <property type="component" value="Unassembled WGS sequence"/>
</dbReference>
<protein>
    <submittedName>
        <fullName evidence="2">DUF4249 domain-containing protein</fullName>
    </submittedName>
</protein>
<proteinExistence type="predicted"/>
<name>A0A937FU92_9BACT</name>
<dbReference type="RefSeq" id="WP_202854607.1">
    <property type="nucleotide sequence ID" value="NZ_JAEUGD010000004.1"/>
</dbReference>
<dbReference type="EMBL" id="JAEUGD010000004">
    <property type="protein sequence ID" value="MBL6445063.1"/>
    <property type="molecule type" value="Genomic_DNA"/>
</dbReference>
<dbReference type="PROSITE" id="PS51257">
    <property type="entry name" value="PROKAR_LIPOPROTEIN"/>
    <property type="match status" value="1"/>
</dbReference>
<accession>A0A937FU92</accession>
<evidence type="ECO:0000256" key="1">
    <source>
        <dbReference type="SAM" id="SignalP"/>
    </source>
</evidence>
<sequence length="278" mass="30916">MNKNILYLLALITAASLMGCEETVVLDSEQVQSKIVIEGLVTDQEKHHYVKVSRSGEFYSNGNFSGVVDAAVTVEDDQGNVFNYVHNPSGMDDEGYYLSEDVFAGQVGSSYKLTVTVGSEIYTATDVLNPVTAIDSLEVSLNEEEYDDPEDEGYFYEILFYAKEPQETEDYYLFKFYRNDSLLLDSETDVYYANDDLLGESIDGIPTAGFYKLGDRARVEMYSISRQGYIYYNDLSSLLNTDGGMFTPPPANPRSNLTNAALGYFQVSAVVSDSIAVE</sequence>
<dbReference type="InterPro" id="IPR025345">
    <property type="entry name" value="DUF4249"/>
</dbReference>
<feature type="signal peptide" evidence="1">
    <location>
        <begin position="1"/>
        <end position="19"/>
    </location>
</feature>
<organism evidence="2 3">
    <name type="scientific">Fulvivirga marina</name>
    <dbReference type="NCBI Taxonomy" id="2494733"/>
    <lineage>
        <taxon>Bacteria</taxon>
        <taxon>Pseudomonadati</taxon>
        <taxon>Bacteroidota</taxon>
        <taxon>Cytophagia</taxon>
        <taxon>Cytophagales</taxon>
        <taxon>Fulvivirgaceae</taxon>
        <taxon>Fulvivirga</taxon>
    </lineage>
</organism>
<gene>
    <name evidence="2" type="ORF">JMN32_02010</name>
</gene>
<comment type="caution">
    <text evidence="2">The sequence shown here is derived from an EMBL/GenBank/DDBJ whole genome shotgun (WGS) entry which is preliminary data.</text>
</comment>
<dbReference type="Pfam" id="PF14054">
    <property type="entry name" value="DUF4249"/>
    <property type="match status" value="1"/>
</dbReference>
<keyword evidence="3" id="KW-1185">Reference proteome</keyword>